<accession>A0AAV2RLY7</accession>
<dbReference type="AlphaFoldDB" id="A0AAV2RLY7"/>
<evidence type="ECO:0000313" key="3">
    <source>
        <dbReference type="Proteomes" id="UP001497623"/>
    </source>
</evidence>
<reference evidence="2 3" key="1">
    <citation type="submission" date="2024-05" db="EMBL/GenBank/DDBJ databases">
        <authorList>
            <person name="Wallberg A."/>
        </authorList>
    </citation>
    <scope>NUCLEOTIDE SEQUENCE [LARGE SCALE GENOMIC DNA]</scope>
</reference>
<name>A0AAV2RLY7_MEGNR</name>
<keyword evidence="1" id="KW-0732">Signal</keyword>
<organism evidence="2 3">
    <name type="scientific">Meganyctiphanes norvegica</name>
    <name type="common">Northern krill</name>
    <name type="synonym">Thysanopoda norvegica</name>
    <dbReference type="NCBI Taxonomy" id="48144"/>
    <lineage>
        <taxon>Eukaryota</taxon>
        <taxon>Metazoa</taxon>
        <taxon>Ecdysozoa</taxon>
        <taxon>Arthropoda</taxon>
        <taxon>Crustacea</taxon>
        <taxon>Multicrustacea</taxon>
        <taxon>Malacostraca</taxon>
        <taxon>Eumalacostraca</taxon>
        <taxon>Eucarida</taxon>
        <taxon>Euphausiacea</taxon>
        <taxon>Euphausiidae</taxon>
        <taxon>Meganyctiphanes</taxon>
    </lineage>
</organism>
<keyword evidence="3" id="KW-1185">Reference proteome</keyword>
<feature type="signal peptide" evidence="1">
    <location>
        <begin position="1"/>
        <end position="20"/>
    </location>
</feature>
<feature type="chain" id="PRO_5043517120" evidence="1">
    <location>
        <begin position="21"/>
        <end position="179"/>
    </location>
</feature>
<proteinExistence type="predicted"/>
<dbReference type="EMBL" id="CAXKWB010025012">
    <property type="protein sequence ID" value="CAL4127162.1"/>
    <property type="molecule type" value="Genomic_DNA"/>
</dbReference>
<gene>
    <name evidence="2" type="ORF">MNOR_LOCUS25800</name>
</gene>
<comment type="caution">
    <text evidence="2">The sequence shown here is derived from an EMBL/GenBank/DDBJ whole genome shotgun (WGS) entry which is preliminary data.</text>
</comment>
<evidence type="ECO:0000256" key="1">
    <source>
        <dbReference type="SAM" id="SignalP"/>
    </source>
</evidence>
<dbReference type="Proteomes" id="UP001497623">
    <property type="component" value="Unassembled WGS sequence"/>
</dbReference>
<protein>
    <submittedName>
        <fullName evidence="2">Uncharacterized protein</fullName>
    </submittedName>
</protein>
<evidence type="ECO:0000313" key="2">
    <source>
        <dbReference type="EMBL" id="CAL4127162.1"/>
    </source>
</evidence>
<sequence>MHLQGMFIFALVALLVPALSAPMQNSWNPLQFLDSRESREDKYSHEDKSMEDYGMMDLRGARILSEDYDPRRRPEPYRAAPYGGDIYRSMTSFNNPVHGPSKRYGSPGSTSPGYYMMSVEDNSREYGRYSNGYGYGTNQRQQRPINKRQYDAINNKDNNLDAKHLYKLLSEGKAWGYHK</sequence>